<evidence type="ECO:0000313" key="3">
    <source>
        <dbReference type="Proteomes" id="UP001233172"/>
    </source>
</evidence>
<accession>A0AAD8EYS4</accession>
<proteinExistence type="predicted"/>
<feature type="chain" id="PRO_5042151896" description="C-type lectin domain-containing protein" evidence="1">
    <location>
        <begin position="27"/>
        <end position="244"/>
    </location>
</feature>
<name>A0AAD8EYS4_BIOPF</name>
<gene>
    <name evidence="2" type="ORF">Bpfe_026254</name>
</gene>
<evidence type="ECO:0008006" key="4">
    <source>
        <dbReference type="Google" id="ProtNLM"/>
    </source>
</evidence>
<dbReference type="Proteomes" id="UP001233172">
    <property type="component" value="Unassembled WGS sequence"/>
</dbReference>
<keyword evidence="1" id="KW-0732">Signal</keyword>
<comment type="caution">
    <text evidence="2">The sequence shown here is derived from an EMBL/GenBank/DDBJ whole genome shotgun (WGS) entry which is preliminary data.</text>
</comment>
<sequence length="244" mass="27110">MTLGTKEPRFCILAITYVTALSAVWSVPCEVTNVYEKVCVFCSMSPPVSFNDTKTQCKSNDVELDVLSIPETVNLLQLQTLSNICRRVTNSSKLFWVKTGLQHDNQSNLHDRADGLSCTGLDALNNMLVESNCSYKFYVMCAKANDPDVTLLSQTLIARGQDVTSVPQTIEAQVPEVTSDFRIMVGPQTPPHFFTGPQTPAHFFKEPQYPERLFTDATTRKKCHSSVSVQAVYSSAFQIIVIVL</sequence>
<feature type="signal peptide" evidence="1">
    <location>
        <begin position="1"/>
        <end position="26"/>
    </location>
</feature>
<dbReference type="AlphaFoldDB" id="A0AAD8EYS4"/>
<keyword evidence="3" id="KW-1185">Reference proteome</keyword>
<organism evidence="2 3">
    <name type="scientific">Biomphalaria pfeifferi</name>
    <name type="common">Bloodfluke planorb</name>
    <name type="synonym">Freshwater snail</name>
    <dbReference type="NCBI Taxonomy" id="112525"/>
    <lineage>
        <taxon>Eukaryota</taxon>
        <taxon>Metazoa</taxon>
        <taxon>Spiralia</taxon>
        <taxon>Lophotrochozoa</taxon>
        <taxon>Mollusca</taxon>
        <taxon>Gastropoda</taxon>
        <taxon>Heterobranchia</taxon>
        <taxon>Euthyneura</taxon>
        <taxon>Panpulmonata</taxon>
        <taxon>Hygrophila</taxon>
        <taxon>Lymnaeoidea</taxon>
        <taxon>Planorbidae</taxon>
        <taxon>Biomphalaria</taxon>
    </lineage>
</organism>
<evidence type="ECO:0000256" key="1">
    <source>
        <dbReference type="SAM" id="SignalP"/>
    </source>
</evidence>
<protein>
    <recommendedName>
        <fullName evidence="4">C-type lectin domain-containing protein</fullName>
    </recommendedName>
</protein>
<dbReference type="EMBL" id="JASAOG010000200">
    <property type="protein sequence ID" value="KAK0044343.1"/>
    <property type="molecule type" value="Genomic_DNA"/>
</dbReference>
<reference evidence="2" key="1">
    <citation type="journal article" date="2023" name="PLoS Negl. Trop. Dis.">
        <title>A genome sequence for Biomphalaria pfeifferi, the major vector snail for the human-infecting parasite Schistosoma mansoni.</title>
        <authorList>
            <person name="Bu L."/>
            <person name="Lu L."/>
            <person name="Laidemitt M.R."/>
            <person name="Zhang S.M."/>
            <person name="Mutuku M."/>
            <person name="Mkoji G."/>
            <person name="Steinauer M."/>
            <person name="Loker E.S."/>
        </authorList>
    </citation>
    <scope>NUCLEOTIDE SEQUENCE</scope>
    <source>
        <strain evidence="2">KasaAsao</strain>
    </source>
</reference>
<reference evidence="2" key="2">
    <citation type="submission" date="2023-04" db="EMBL/GenBank/DDBJ databases">
        <authorList>
            <person name="Bu L."/>
            <person name="Lu L."/>
            <person name="Laidemitt M.R."/>
            <person name="Zhang S.M."/>
            <person name="Mutuku M."/>
            <person name="Mkoji G."/>
            <person name="Steinauer M."/>
            <person name="Loker E.S."/>
        </authorList>
    </citation>
    <scope>NUCLEOTIDE SEQUENCE</scope>
    <source>
        <strain evidence="2">KasaAsao</strain>
        <tissue evidence="2">Whole Snail</tissue>
    </source>
</reference>
<evidence type="ECO:0000313" key="2">
    <source>
        <dbReference type="EMBL" id="KAK0044343.1"/>
    </source>
</evidence>